<dbReference type="AlphaFoldDB" id="Q57UB2"/>
<dbReference type="OMA" id="YITENKG"/>
<dbReference type="SUPFAM" id="SSF57184">
    <property type="entry name" value="Growth factor receptor domain"/>
    <property type="match status" value="1"/>
</dbReference>
<dbReference type="PaxDb" id="5691-AAZ11465"/>
<dbReference type="Pfam" id="PF09773">
    <property type="entry name" value="Meckelin"/>
    <property type="match status" value="1"/>
</dbReference>
<keyword evidence="5" id="KW-1185">Reference proteome</keyword>
<feature type="transmembrane region" description="Helical" evidence="1">
    <location>
        <begin position="968"/>
        <end position="986"/>
    </location>
</feature>
<evidence type="ECO:0000313" key="5">
    <source>
        <dbReference type="Proteomes" id="UP000008524"/>
    </source>
</evidence>
<reference evidence="4" key="4">
    <citation type="submission" date="2005-04" db="EMBL/GenBank/DDBJ databases">
        <title>Sequencing, closure, and annotation of Trypanosoma brucei chromosomes 2 through 8.</title>
        <authorList>
            <person name="Ghedin E."/>
            <person name="Blandin G."/>
            <person name="Bartholomeu D."/>
            <person name="Caler E."/>
            <person name="Haas B."/>
            <person name="Hannick L."/>
            <person name="Shallom J."/>
            <person name="Hou L."/>
            <person name="Djikeng A."/>
            <person name="Feldblyum T."/>
            <person name="Hostetler J."/>
            <person name="Johnson J."/>
            <person name="Jones K."/>
            <person name="Koo H.L."/>
            <person name="Larkin C."/>
            <person name="Pai G."/>
            <person name="Peterson J."/>
            <person name="Khalak H.G."/>
            <person name="Salzberg S."/>
            <person name="Simpson A.J."/>
            <person name="Tallon L."/>
            <person name="Van Aken S."/>
            <person name="Wanless D."/>
            <person name="White O."/>
            <person name="Wortman J."/>
            <person name="Fraser C.M."/>
            <person name="El-Sayed N.M.A."/>
        </authorList>
    </citation>
    <scope>NUCLEOTIDE SEQUENCE</scope>
    <source>
        <strain evidence="4">927/4 GUTat10.1</strain>
    </source>
</reference>
<feature type="signal peptide" evidence="2">
    <location>
        <begin position="1"/>
        <end position="19"/>
    </location>
</feature>
<dbReference type="OrthoDB" id="419138at2759"/>
<organism evidence="3 5">
    <name type="scientific">Trypanosoma brucei brucei (strain 927/4 GUTat10.1)</name>
    <dbReference type="NCBI Taxonomy" id="185431"/>
    <lineage>
        <taxon>Eukaryota</taxon>
        <taxon>Discoba</taxon>
        <taxon>Euglenozoa</taxon>
        <taxon>Kinetoplastea</taxon>
        <taxon>Metakinetoplastina</taxon>
        <taxon>Trypanosomatida</taxon>
        <taxon>Trypanosomatidae</taxon>
        <taxon>Trypanosoma</taxon>
    </lineage>
</organism>
<dbReference type="GO" id="GO:0035869">
    <property type="term" value="C:ciliary transition zone"/>
    <property type="evidence" value="ECO:0000318"/>
    <property type="project" value="GO_Central"/>
</dbReference>
<dbReference type="EMBL" id="AC159455">
    <property type="protein sequence ID" value="AAX70807.1"/>
    <property type="molecule type" value="Genomic_DNA"/>
</dbReference>
<feature type="chain" id="PRO_5010844116" description="Meckelin" evidence="2">
    <location>
        <begin position="20"/>
        <end position="1007"/>
    </location>
</feature>
<keyword evidence="1" id="KW-1133">Transmembrane helix</keyword>
<protein>
    <recommendedName>
        <fullName evidence="6">Meckelin</fullName>
    </recommendedName>
</protein>
<dbReference type="InterPro" id="IPR019170">
    <property type="entry name" value="Meckelin"/>
</dbReference>
<dbReference type="GO" id="GO:0060271">
    <property type="term" value="P:cilium assembly"/>
    <property type="evidence" value="ECO:0000318"/>
    <property type="project" value="GO_Central"/>
</dbReference>
<keyword evidence="1" id="KW-0472">Membrane</keyword>
<dbReference type="EMBL" id="CP000068">
    <property type="protein sequence ID" value="AAZ11465.1"/>
    <property type="molecule type" value="Genomic_DNA"/>
</dbReference>
<dbReference type="InterPro" id="IPR009030">
    <property type="entry name" value="Growth_fac_rcpt_cys_sf"/>
</dbReference>
<keyword evidence="1" id="KW-0812">Transmembrane</keyword>
<dbReference type="VEuPathDB" id="TriTrypDB:Tb927.5.3540"/>
<feature type="transmembrane region" description="Helical" evidence="1">
    <location>
        <begin position="559"/>
        <end position="586"/>
    </location>
</feature>
<proteinExistence type="predicted"/>
<sequence length="1007" mass="111906">MNAIPLVLVYVFIVSSSLPAPFLPGIRTLTGVDAVRSGSVGGKYSAMRLDKTVSVIERALIGFRKGHDMCPYGFAMVERVDTGALLCVNCSQTQAVVGLVPHSNQSQRCVQCGGDNRIAGLRDATYVKDTGTCACPQGYQVVEFIGTVVLVAQMCAPCADGDCNTCTSPLVKDRKGRCVCAGVYVQLDDGSCVLPSVQVEARKPVEATTATLLPVDTEGGGIWGPPLTCENIEEYSADAAVRCEGLDKSACNMLANLCVFMNFDEASTPCRLYDTLFSQSPTKPYMPPLYYGRDDTVGSVVLNSSSLTGAPATLTFVVARYDLNGILVGKSLLSRDFKLCNTPGSIFTNFFVVASNRELRCSVKWEELESDYSTTQFFELFLVNPFNVSDDIPIPLVVDDTDGGISPSNAREVHVLSMITGGYKRRFYMYGRGCTRKGNSTEQVLTDYHVTTVRRVVFVFNVEGPSIQRRLKAPAAILQLASTKLYDDAPSFSAPSNDTYLTRSVAVLFTLVDDPMDVVAMRAMVTACVLCFCTAWMRTFGWMRRRQNMILNGGAAIRFLVYFCDHSGNMFALITLLASWYLFFVYKFQDVSAVVVIKDKYVCFEAMMYVSAAAKGIAVLFAVIEQCNADYFVIDWERSKGQLLRENRVLPVSMWRSTFVANELNGLQVLRQWHPLFTMVMMLFFLSGLNYVRYAESVPIDSAPGGVGVYQVTTLRFALVTLVCIIVFVVVHVLEFQFYYRFVCVHPLQSFVDLCSVSNISVLILPEEQWGYYIHGESIHAHSDVSMEEFQQNLCLEAQGDLPVRGLGGQSECQTFEVFMGVHTRQYLYVCSASIEEEQQRALGKPPSPVYTGKKWHFLKCLFGVSRKPRAYDSGTLALKKLINDTLRKSIRRAEGTLLSKSVMHGSLDIAPNVLYMNGPQSGDKAGKDVFFVDDVTAYGKAFLYGMDIDLFIFYMMLYASVDVATHNLFYAFAITFAVEFLLRWYRMTEGVVNISSKTLIDDRFFI</sequence>
<evidence type="ECO:0000313" key="3">
    <source>
        <dbReference type="EMBL" id="AAX70807.1"/>
    </source>
</evidence>
<accession>Q57UB2</accession>
<feature type="transmembrane region" description="Helical" evidence="1">
    <location>
        <begin position="942"/>
        <end position="962"/>
    </location>
</feature>
<dbReference type="eggNOG" id="KOG4611">
    <property type="taxonomic scope" value="Eukaryota"/>
</dbReference>
<evidence type="ECO:0000256" key="2">
    <source>
        <dbReference type="SAM" id="SignalP"/>
    </source>
</evidence>
<gene>
    <name evidence="4" type="primary">Tb05.6E7.240</name>
    <name evidence="3" type="ORF">Tb927.5.3540</name>
</gene>
<dbReference type="GO" id="GO:0036038">
    <property type="term" value="C:MKS complex"/>
    <property type="evidence" value="ECO:0007669"/>
    <property type="project" value="InterPro"/>
</dbReference>
<accession>D6XGT8</accession>
<dbReference type="RefSeq" id="XP_845024.1">
    <property type="nucleotide sequence ID" value="XM_839931.1"/>
</dbReference>
<dbReference type="InParanoid" id="Q57UB2"/>
<feature type="transmembrane region" description="Helical" evidence="1">
    <location>
        <begin position="714"/>
        <end position="734"/>
    </location>
</feature>
<evidence type="ECO:0008006" key="6">
    <source>
        <dbReference type="Google" id="ProtNLM"/>
    </source>
</evidence>
<dbReference type="Proteomes" id="UP000008524">
    <property type="component" value="Chromosome 5"/>
</dbReference>
<reference evidence="3" key="3">
    <citation type="submission" date="2005-04" db="EMBL/GenBank/DDBJ databases">
        <title>.</title>
        <authorList>
            <person name="Ghedin E."/>
            <person name="Blandin G."/>
            <person name="Bartholomeu D."/>
            <person name="Caler E."/>
            <person name="Haas B."/>
            <person name="Hannick L."/>
            <person name="Shallom J."/>
            <person name="Hou L."/>
            <person name="Djikeng A."/>
            <person name="Feldblyum T."/>
            <person name="Hostetler J."/>
            <person name="Johnson J."/>
            <person name="Jones K."/>
            <person name="Koo H.L."/>
            <person name="Larkin C."/>
            <person name="Pai G."/>
            <person name="Peterson J."/>
            <person name="Khalak H.G."/>
            <person name="Salzberg S."/>
            <person name="Simpson A.J."/>
            <person name="Tallon L."/>
            <person name="Van Aken S."/>
            <person name="Wanless D."/>
            <person name="White O."/>
            <person name="Wortman J."/>
            <person name="Fraser C.M."/>
            <person name="El-Sayed N.M.A."/>
        </authorList>
    </citation>
    <scope>NUCLEOTIDE SEQUENCE</scope>
    <source>
        <strain evidence="3">GUTat10.1</strain>
    </source>
</reference>
<dbReference type="PANTHER" id="PTHR21274">
    <property type="entry name" value="MECKELIN"/>
    <property type="match status" value="1"/>
</dbReference>
<dbReference type="PANTHER" id="PTHR21274:SF0">
    <property type="entry name" value="MECKELIN"/>
    <property type="match status" value="1"/>
</dbReference>
<name>Q57UB2_TRYB2</name>
<reference evidence="4 5" key="2">
    <citation type="journal article" date="2005" name="Science">
        <title>The genome of the African trypanosome Trypanosoma brucei.</title>
        <authorList>
            <person name="Berriman M."/>
            <person name="Ghedin E."/>
            <person name="Hertz-Fowler C."/>
            <person name="Blandin G."/>
            <person name="Renauld H."/>
            <person name="Bartholomeu D.C."/>
            <person name="Lennard N.J."/>
            <person name="Caler E."/>
            <person name="Hamlin N.E."/>
            <person name="Haas B."/>
            <person name="Bohme U."/>
            <person name="Hannick L."/>
            <person name="Aslett M.A."/>
            <person name="Shallom J."/>
            <person name="Marcello L."/>
            <person name="Hou L."/>
            <person name="Wickstead B."/>
            <person name="Alsmark U.C."/>
            <person name="Arrowsmith C."/>
            <person name="Atkin R.J."/>
            <person name="Barron A.J."/>
            <person name="Bringaud F."/>
            <person name="Brooks K."/>
            <person name="Carrington M."/>
            <person name="Cherevach I."/>
            <person name="Chillingworth T.J."/>
            <person name="Churcher C."/>
            <person name="Clark L.N."/>
            <person name="Corton C.H."/>
            <person name="Cronin A."/>
            <person name="Davies R.M."/>
            <person name="Doggett J."/>
            <person name="Djikeng A."/>
            <person name="Feldblyum T."/>
            <person name="Field M.C."/>
            <person name="Fraser A."/>
            <person name="Goodhead I."/>
            <person name="Hance Z."/>
            <person name="Harper D."/>
            <person name="Harris B.R."/>
            <person name="Hauser H."/>
            <person name="Hostetler J."/>
            <person name="Ivens A."/>
            <person name="Jagels K."/>
            <person name="Johnson D."/>
            <person name="Johnson J."/>
            <person name="Jones K."/>
            <person name="Kerhornou A.X."/>
            <person name="Koo H."/>
            <person name="Larke N."/>
            <person name="Landfear S."/>
            <person name="Larkin C."/>
            <person name="Leech V."/>
            <person name="Line A."/>
            <person name="Lord A."/>
            <person name="Macleod A."/>
            <person name="Mooney P.J."/>
            <person name="Moule S."/>
            <person name="Martin D.M."/>
            <person name="Morgan G.W."/>
            <person name="Mungall K."/>
            <person name="Norbertczak H."/>
            <person name="Ormond D."/>
            <person name="Pai G."/>
            <person name="Peacock C.S."/>
            <person name="Peterson J."/>
            <person name="Quail M.A."/>
            <person name="Rabbinowitsch E."/>
            <person name="Rajandream M.A."/>
            <person name="Reitter C."/>
            <person name="Salzberg S.L."/>
            <person name="Sanders M."/>
            <person name="Schobel S."/>
            <person name="Sharp S."/>
            <person name="Simmonds M."/>
            <person name="Simpson A.J."/>
            <person name="Tallon L."/>
            <person name="Turner C.M."/>
            <person name="Tait A."/>
            <person name="Tivey A.R."/>
            <person name="Van Aken S."/>
            <person name="Walker D."/>
            <person name="Wanless D."/>
            <person name="Wang S."/>
            <person name="White B."/>
            <person name="White O."/>
            <person name="Whitehead S."/>
            <person name="Woodward J."/>
            <person name="Wortman J."/>
            <person name="Adams M.D."/>
            <person name="Embley T.M."/>
            <person name="Gull K."/>
            <person name="Ullu E."/>
            <person name="Barry J.D."/>
            <person name="Fairlamb A.H."/>
            <person name="Opperdoes F."/>
            <person name="Barrell B.G."/>
            <person name="Donelson J.E."/>
            <person name="Hall N."/>
            <person name="Fraser C.M."/>
            <person name="Melville S.E."/>
            <person name="El-Sayed N.M."/>
        </authorList>
    </citation>
    <scope>NUCLEOTIDE SEQUENCE [LARGE SCALE GENOMIC DNA]</scope>
    <source>
        <strain evidence="4 5">927/4 GUTat10.1</strain>
    </source>
</reference>
<reference evidence="4" key="1">
    <citation type="journal article" date="2005" name="Science">
        <title>Comparative genomics of trypanosomatid parasitic protozoa.</title>
        <authorList>
            <person name="El-Sayed N.M."/>
            <person name="Myler P.J."/>
            <person name="Blandin G."/>
            <person name="Berriman M."/>
            <person name="Crabtree J."/>
            <person name="Aggarwal G."/>
            <person name="Caler E."/>
            <person name="Renauld H."/>
            <person name="Worthey E.A."/>
            <person name="Hertz-Fowler C."/>
            <person name="Ghedin E."/>
            <person name="Peacock C."/>
            <person name="Bartholomeu D.C."/>
            <person name="Haas B.J."/>
            <person name="Tran A.N."/>
            <person name="Wortman J.R."/>
            <person name="Alsmark U.C."/>
            <person name="Angiuoli S."/>
            <person name="Anupama A."/>
            <person name="Badger J."/>
            <person name="Bringaud F."/>
            <person name="Cadag E."/>
            <person name="Carlton J.M."/>
            <person name="Cerqueira G.C."/>
            <person name="Creasy T."/>
            <person name="Delcher A.L."/>
            <person name="Djikeng A."/>
            <person name="Embley T.M."/>
            <person name="Hauser C."/>
            <person name="Ivens A.C."/>
            <person name="Kummerfeld S.K."/>
            <person name="Pereira-Leal J.B."/>
            <person name="Nilsson D."/>
            <person name="Peterson J."/>
            <person name="Salzberg S.L."/>
            <person name="Shallom J."/>
            <person name="Silva J.C."/>
            <person name="Sundaram J."/>
            <person name="Westenberger S."/>
            <person name="White O."/>
            <person name="Melville S.E."/>
            <person name="Donelson J.E."/>
            <person name="Andersson B."/>
            <person name="Stuart K.D."/>
            <person name="Hall N."/>
        </authorList>
    </citation>
    <scope>NUCLEOTIDE SEQUENCE</scope>
    <source>
        <strain evidence="4">927/4 GUTat10.1</strain>
    </source>
</reference>
<keyword evidence="2" id="KW-0732">Signal</keyword>
<dbReference type="GeneID" id="3657462"/>
<dbReference type="KEGG" id="tbr:Tb927.5.3540"/>
<feature type="transmembrane region" description="Helical" evidence="1">
    <location>
        <begin position="676"/>
        <end position="694"/>
    </location>
</feature>
<feature type="transmembrane region" description="Helical" evidence="1">
    <location>
        <begin position="606"/>
        <end position="624"/>
    </location>
</feature>
<dbReference type="STRING" id="185431.Q57UB2"/>
<evidence type="ECO:0000256" key="1">
    <source>
        <dbReference type="SAM" id="Phobius"/>
    </source>
</evidence>
<feature type="transmembrane region" description="Helical" evidence="1">
    <location>
        <begin position="519"/>
        <end position="538"/>
    </location>
</feature>
<evidence type="ECO:0000313" key="4">
    <source>
        <dbReference type="EMBL" id="AAZ11465.1"/>
    </source>
</evidence>